<sequence length="216" mass="24390">DESLCHKTLELIQREEREDTAIAVKGFIERELGNEPERAKTLEMVEKAVRIKMLFEKISEGRMLAFVTKTGRSNRLFNLPIPDQYVLTKLTMREGYIVEGKYESFEEAVGEELTELCGLKESAENLSFISGYARLYRGAPVLKVQLLSPKMKGSSLDALFEDLVLKLASLSSEDGYPFPLLIAHQRAHIEKRITAIVADALGLREELSGREEIDVL</sequence>
<proteinExistence type="predicted"/>
<feature type="domain" description="NurA" evidence="1">
    <location>
        <begin position="49"/>
        <end position="189"/>
    </location>
</feature>
<dbReference type="EMBL" id="DSFE01000096">
    <property type="protein sequence ID" value="HEU98119.1"/>
    <property type="molecule type" value="Genomic_DNA"/>
</dbReference>
<comment type="caution">
    <text evidence="2">The sequence shown here is derived from an EMBL/GenBank/DDBJ whole genome shotgun (WGS) entry which is preliminary data.</text>
</comment>
<dbReference type="AlphaFoldDB" id="A0A7C2YE59"/>
<dbReference type="Proteomes" id="UP000885664">
    <property type="component" value="Unassembled WGS sequence"/>
</dbReference>
<organism evidence="2">
    <name type="scientific">Fervidicoccus fontis</name>
    <dbReference type="NCBI Taxonomy" id="683846"/>
    <lineage>
        <taxon>Archaea</taxon>
        <taxon>Thermoproteota</taxon>
        <taxon>Thermoprotei</taxon>
        <taxon>Fervidicoccales</taxon>
        <taxon>Fervidicoccaceae</taxon>
        <taxon>Fervidicoccus</taxon>
    </lineage>
</organism>
<accession>A0A7C2YE59</accession>
<reference evidence="2" key="1">
    <citation type="journal article" date="2020" name="mSystems">
        <title>Genome- and Community-Level Interaction Insights into Carbon Utilization and Element Cycling Functions of Hydrothermarchaeota in Hydrothermal Sediment.</title>
        <authorList>
            <person name="Zhou Z."/>
            <person name="Liu Y."/>
            <person name="Xu W."/>
            <person name="Pan J."/>
            <person name="Luo Z.H."/>
            <person name="Li M."/>
        </authorList>
    </citation>
    <scope>NUCLEOTIDE SEQUENCE [LARGE SCALE GENOMIC DNA]</scope>
    <source>
        <strain evidence="2">SpSt-1259</strain>
    </source>
</reference>
<gene>
    <name evidence="2" type="ORF">ENO36_04635</name>
</gene>
<evidence type="ECO:0000313" key="2">
    <source>
        <dbReference type="EMBL" id="HEU98119.1"/>
    </source>
</evidence>
<evidence type="ECO:0000259" key="1">
    <source>
        <dbReference type="Pfam" id="PF09376"/>
    </source>
</evidence>
<dbReference type="Pfam" id="PF09376">
    <property type="entry name" value="NurA"/>
    <property type="match status" value="1"/>
</dbReference>
<name>A0A7C2YE59_9CREN</name>
<feature type="non-terminal residue" evidence="2">
    <location>
        <position position="1"/>
    </location>
</feature>
<protein>
    <recommendedName>
        <fullName evidence="1">NurA domain-containing protein</fullName>
    </recommendedName>
</protein>
<dbReference type="InterPro" id="IPR018977">
    <property type="entry name" value="NurA_domain"/>
</dbReference>